<sequence>MEREDTPLLRSQPSTSVEVQNSRKPHPILGIWLGFSPSFKYCIGLELLCELAMMITTVPMVSVLEQAVCIRYYHGDLPNPDLCKISPIQQTLAEVRGWMASFETLAAIIVALPIGRVADYRGQRGVFMIVVTGMLMSLTWTLVVATNPVFSIKLVWASSVFLLIGGGRYAAEMLLAAMIAKACNEETRTRGLYHFYSCFIFSELIGPLIASITADVSPWLPFIISYILLLLTFPLLAIMPQDHTTSESTLTTSGHSEDVHGLPEHRSIIRAITYASIDQYQLLNIIFSNRNMRLAAVVFLVCTFRGISMRAFIPYASVRFGWKLSRTNALISEVALVNLVLFFFIMPALLRMISKYFKPANQTLNVGIVKASLSLLFTGSLFLAFATNSAFFIAATMIYGLGFGARSTLLSLATSWINPERAGTLYSAVFLVEQIGMLGGEPLVQTMLGVGIGLQDPWKGLPFICTSVSSQRQKMRIFDTKKLYQAGLFHEPHLHFRNDSVTGWVVDWLGLSQGL</sequence>
<feature type="transmembrane region" description="Helical" evidence="5">
    <location>
        <begin position="294"/>
        <end position="317"/>
    </location>
</feature>
<feature type="transmembrane region" description="Helical" evidence="5">
    <location>
        <begin position="126"/>
        <end position="150"/>
    </location>
</feature>
<dbReference type="InterPro" id="IPR036259">
    <property type="entry name" value="MFS_trans_sf"/>
</dbReference>
<evidence type="ECO:0008006" key="8">
    <source>
        <dbReference type="Google" id="ProtNLM"/>
    </source>
</evidence>
<evidence type="ECO:0000256" key="1">
    <source>
        <dbReference type="ARBA" id="ARBA00004141"/>
    </source>
</evidence>
<keyword evidence="4 5" id="KW-0472">Membrane</keyword>
<evidence type="ECO:0000256" key="2">
    <source>
        <dbReference type="ARBA" id="ARBA00022692"/>
    </source>
</evidence>
<dbReference type="GO" id="GO:0016020">
    <property type="term" value="C:membrane"/>
    <property type="evidence" value="ECO:0007669"/>
    <property type="project" value="UniProtKB-SubCell"/>
</dbReference>
<dbReference type="EMBL" id="JASWJB010000052">
    <property type="protein sequence ID" value="KAK2603984.1"/>
    <property type="molecule type" value="Genomic_DNA"/>
</dbReference>
<accession>A0AAJ0FV86</accession>
<feature type="transmembrane region" description="Helical" evidence="5">
    <location>
        <begin position="192"/>
        <end position="213"/>
    </location>
</feature>
<dbReference type="PANTHER" id="PTHR23507:SF1">
    <property type="entry name" value="FI18259P1-RELATED"/>
    <property type="match status" value="1"/>
</dbReference>
<dbReference type="Proteomes" id="UP001251528">
    <property type="component" value="Unassembled WGS sequence"/>
</dbReference>
<feature type="transmembrane region" description="Helical" evidence="5">
    <location>
        <begin position="156"/>
        <end position="180"/>
    </location>
</feature>
<proteinExistence type="predicted"/>
<reference evidence="6" key="1">
    <citation type="submission" date="2023-06" db="EMBL/GenBank/DDBJ databases">
        <title>Conoideocrella luteorostrata (Hypocreales: Clavicipitaceae), a potential biocontrol fungus for elongate hemlock scale in United States Christmas tree production areas.</title>
        <authorList>
            <person name="Barrett H."/>
            <person name="Lovett B."/>
            <person name="Macias A.M."/>
            <person name="Stajich J.E."/>
            <person name="Kasson M.T."/>
        </authorList>
    </citation>
    <scope>NUCLEOTIDE SEQUENCE</scope>
    <source>
        <strain evidence="6">ARSEF 14590</strain>
    </source>
</reference>
<evidence type="ECO:0000313" key="6">
    <source>
        <dbReference type="EMBL" id="KAK2603984.1"/>
    </source>
</evidence>
<comment type="subcellular location">
    <subcellularLocation>
        <location evidence="1">Membrane</location>
        <topology evidence="1">Multi-pass membrane protein</topology>
    </subcellularLocation>
</comment>
<dbReference type="PANTHER" id="PTHR23507">
    <property type="entry name" value="ZGC:174356"/>
    <property type="match status" value="1"/>
</dbReference>
<name>A0AAJ0FV86_9HYPO</name>
<dbReference type="Pfam" id="PF07690">
    <property type="entry name" value="MFS_1"/>
    <property type="match status" value="1"/>
</dbReference>
<evidence type="ECO:0000256" key="3">
    <source>
        <dbReference type="ARBA" id="ARBA00022989"/>
    </source>
</evidence>
<dbReference type="Gene3D" id="1.20.1250.20">
    <property type="entry name" value="MFS general substrate transporter like domains"/>
    <property type="match status" value="1"/>
</dbReference>
<organism evidence="6 7">
    <name type="scientific">Conoideocrella luteorostrata</name>
    <dbReference type="NCBI Taxonomy" id="1105319"/>
    <lineage>
        <taxon>Eukaryota</taxon>
        <taxon>Fungi</taxon>
        <taxon>Dikarya</taxon>
        <taxon>Ascomycota</taxon>
        <taxon>Pezizomycotina</taxon>
        <taxon>Sordariomycetes</taxon>
        <taxon>Hypocreomycetidae</taxon>
        <taxon>Hypocreales</taxon>
        <taxon>Clavicipitaceae</taxon>
        <taxon>Conoideocrella</taxon>
    </lineage>
</organism>
<feature type="transmembrane region" description="Helical" evidence="5">
    <location>
        <begin position="329"/>
        <end position="350"/>
    </location>
</feature>
<dbReference type="SUPFAM" id="SSF103473">
    <property type="entry name" value="MFS general substrate transporter"/>
    <property type="match status" value="1"/>
</dbReference>
<feature type="transmembrane region" description="Helical" evidence="5">
    <location>
        <begin position="362"/>
        <end position="385"/>
    </location>
</feature>
<keyword evidence="2 5" id="KW-0812">Transmembrane</keyword>
<protein>
    <recommendedName>
        <fullName evidence="8">Major facilitator superfamily (MFS) profile domain-containing protein</fullName>
    </recommendedName>
</protein>
<evidence type="ECO:0000256" key="4">
    <source>
        <dbReference type="ARBA" id="ARBA00023136"/>
    </source>
</evidence>
<feature type="transmembrane region" description="Helical" evidence="5">
    <location>
        <begin position="219"/>
        <end position="238"/>
    </location>
</feature>
<keyword evidence="7" id="KW-1185">Reference proteome</keyword>
<evidence type="ECO:0000256" key="5">
    <source>
        <dbReference type="SAM" id="Phobius"/>
    </source>
</evidence>
<dbReference type="InterPro" id="IPR011701">
    <property type="entry name" value="MFS"/>
</dbReference>
<comment type="caution">
    <text evidence="6">The sequence shown here is derived from an EMBL/GenBank/DDBJ whole genome shotgun (WGS) entry which is preliminary data.</text>
</comment>
<evidence type="ECO:0000313" key="7">
    <source>
        <dbReference type="Proteomes" id="UP001251528"/>
    </source>
</evidence>
<dbReference type="GO" id="GO:0022857">
    <property type="term" value="F:transmembrane transporter activity"/>
    <property type="evidence" value="ECO:0007669"/>
    <property type="project" value="InterPro"/>
</dbReference>
<dbReference type="AlphaFoldDB" id="A0AAJ0FV86"/>
<gene>
    <name evidence="6" type="ORF">QQS21_003820</name>
</gene>
<keyword evidence="3 5" id="KW-1133">Transmembrane helix</keyword>